<dbReference type="EMBL" id="PFKY01000033">
    <property type="protein sequence ID" value="PIY59069.1"/>
    <property type="molecule type" value="Genomic_DNA"/>
</dbReference>
<evidence type="ECO:0000259" key="4">
    <source>
        <dbReference type="Pfam" id="PF01551"/>
    </source>
</evidence>
<comment type="caution">
    <text evidence="5">The sequence shown here is derived from an EMBL/GenBank/DDBJ whole genome shotgun (WGS) entry which is preliminary data.</text>
</comment>
<dbReference type="InterPro" id="IPR011055">
    <property type="entry name" value="Dup_hybrid_motif"/>
</dbReference>
<dbReference type="Pfam" id="PF01551">
    <property type="entry name" value="Peptidase_M23"/>
    <property type="match status" value="1"/>
</dbReference>
<proteinExistence type="predicted"/>
<evidence type="ECO:0000313" key="5">
    <source>
        <dbReference type="EMBL" id="PIY59069.1"/>
    </source>
</evidence>
<evidence type="ECO:0000256" key="2">
    <source>
        <dbReference type="SAM" id="Coils"/>
    </source>
</evidence>
<feature type="signal peptide" evidence="3">
    <location>
        <begin position="1"/>
        <end position="21"/>
    </location>
</feature>
<feature type="chain" id="PRO_5014850701" description="M23ase beta-sheet core domain-containing protein" evidence="3">
    <location>
        <begin position="22"/>
        <end position="405"/>
    </location>
</feature>
<reference evidence="6" key="1">
    <citation type="submission" date="2017-09" db="EMBL/GenBank/DDBJ databases">
        <title>Depth-based differentiation of microbial function through sediment-hosted aquifers and enrichment of novel symbionts in the deep terrestrial subsurface.</title>
        <authorList>
            <person name="Probst A.J."/>
            <person name="Ladd B."/>
            <person name="Jarett J.K."/>
            <person name="Geller-Mcgrath D.E."/>
            <person name="Sieber C.M.K."/>
            <person name="Emerson J.B."/>
            <person name="Anantharaman K."/>
            <person name="Thomas B.C."/>
            <person name="Malmstrom R."/>
            <person name="Stieglmeier M."/>
            <person name="Klingl A."/>
            <person name="Woyke T."/>
            <person name="Ryan C.M."/>
            <person name="Banfield J.F."/>
        </authorList>
    </citation>
    <scope>NUCLEOTIDE SEQUENCE [LARGE SCALE GENOMIC DNA]</scope>
</reference>
<organism evidence="5 6">
    <name type="scientific">Candidatus Wolfebacteria bacterium CG_4_10_14_0_8_um_filter_39_64</name>
    <dbReference type="NCBI Taxonomy" id="1975063"/>
    <lineage>
        <taxon>Bacteria</taxon>
        <taxon>Candidatus Wolfeibacteriota</taxon>
    </lineage>
</organism>
<dbReference type="AlphaFoldDB" id="A0A2M7Q7A0"/>
<dbReference type="SUPFAM" id="SSF51261">
    <property type="entry name" value="Duplicated hybrid motif"/>
    <property type="match status" value="1"/>
</dbReference>
<keyword evidence="1 3" id="KW-0732">Signal</keyword>
<dbReference type="CDD" id="cd12797">
    <property type="entry name" value="M23_peptidase"/>
    <property type="match status" value="1"/>
</dbReference>
<dbReference type="Gene3D" id="2.70.70.10">
    <property type="entry name" value="Glucose Permease (Domain IIA)"/>
    <property type="match status" value="1"/>
</dbReference>
<dbReference type="GO" id="GO:0004222">
    <property type="term" value="F:metalloendopeptidase activity"/>
    <property type="evidence" value="ECO:0007669"/>
    <property type="project" value="TreeGrafter"/>
</dbReference>
<dbReference type="PANTHER" id="PTHR21666:SF289">
    <property type="entry name" value="L-ALA--D-GLU ENDOPEPTIDASE"/>
    <property type="match status" value="1"/>
</dbReference>
<gene>
    <name evidence="5" type="ORF">COY97_00910</name>
</gene>
<dbReference type="Proteomes" id="UP000228730">
    <property type="component" value="Unassembled WGS sequence"/>
</dbReference>
<name>A0A2M7Q7A0_9BACT</name>
<dbReference type="PANTHER" id="PTHR21666">
    <property type="entry name" value="PEPTIDASE-RELATED"/>
    <property type="match status" value="1"/>
</dbReference>
<evidence type="ECO:0000313" key="6">
    <source>
        <dbReference type="Proteomes" id="UP000228730"/>
    </source>
</evidence>
<dbReference type="Gene3D" id="6.10.250.3150">
    <property type="match status" value="1"/>
</dbReference>
<evidence type="ECO:0000256" key="3">
    <source>
        <dbReference type="SAM" id="SignalP"/>
    </source>
</evidence>
<feature type="coiled-coil region" evidence="2">
    <location>
        <begin position="147"/>
        <end position="195"/>
    </location>
</feature>
<dbReference type="InterPro" id="IPR016047">
    <property type="entry name" value="M23ase_b-sheet_dom"/>
</dbReference>
<dbReference type="InterPro" id="IPR050570">
    <property type="entry name" value="Cell_wall_metabolism_enzyme"/>
</dbReference>
<keyword evidence="2" id="KW-0175">Coiled coil</keyword>
<sequence>MKKILFLVSIFYFLFSITSFAAAPQELKNAINQKTQQLQEINNQIKETQKNLESIQGQGQTLQKEIKQTDYNINQLNLNIRSSEITIDKLVLEVNSLQYEITDAENEIVLKREAITRILQEFQKTDGETPLLIFLKNKSLADSVFEMQNLTDLNAGLKTEIDNLRKVKEEMADKLDQSANKKQLTEIENSNLKNRKVILDDVKKEKKNILVQTKSQEKVYQSIISDLQKKQMEIADEINTLEENLRLSFDPRVLPSKRPGVLAYPVTDHYVTQEYGYTDSAKLLYKTKFHNGIDFKASLGTPILAAEDGEVMAVGDNGRVQYGKFILIKHNNNLATLYAHLSRQIVQKGSVIKRGQVIGYSGNTGYSTGPHLHFGVYWALNLKMQSFSGAGLVPVGVTINPANYL</sequence>
<evidence type="ECO:0000256" key="1">
    <source>
        <dbReference type="ARBA" id="ARBA00022729"/>
    </source>
</evidence>
<protein>
    <recommendedName>
        <fullName evidence="4">M23ase beta-sheet core domain-containing protein</fullName>
    </recommendedName>
</protein>
<feature type="domain" description="M23ase beta-sheet core" evidence="4">
    <location>
        <begin position="288"/>
        <end position="378"/>
    </location>
</feature>
<accession>A0A2M7Q7A0</accession>
<feature type="coiled-coil region" evidence="2">
    <location>
        <begin position="24"/>
        <end position="107"/>
    </location>
</feature>